<dbReference type="PROSITE" id="PS00455">
    <property type="entry name" value="AMP_BINDING"/>
    <property type="match status" value="1"/>
</dbReference>
<dbReference type="GO" id="GO:0005886">
    <property type="term" value="C:plasma membrane"/>
    <property type="evidence" value="ECO:0007669"/>
    <property type="project" value="TreeGrafter"/>
</dbReference>
<reference evidence="9 10" key="1">
    <citation type="submission" date="2019-02" db="EMBL/GenBank/DDBJ databases">
        <title>Deep-cultivation of Planctomycetes and their phenomic and genomic characterization uncovers novel biology.</title>
        <authorList>
            <person name="Wiegand S."/>
            <person name="Jogler M."/>
            <person name="Boedeker C."/>
            <person name="Pinto D."/>
            <person name="Vollmers J."/>
            <person name="Rivas-Marin E."/>
            <person name="Kohn T."/>
            <person name="Peeters S.H."/>
            <person name="Heuer A."/>
            <person name="Rast P."/>
            <person name="Oberbeckmann S."/>
            <person name="Bunk B."/>
            <person name="Jeske O."/>
            <person name="Meyerdierks A."/>
            <person name="Storesund J.E."/>
            <person name="Kallscheuer N."/>
            <person name="Luecker S."/>
            <person name="Lage O.M."/>
            <person name="Pohl T."/>
            <person name="Merkel B.J."/>
            <person name="Hornburger P."/>
            <person name="Mueller R.-W."/>
            <person name="Bruemmer F."/>
            <person name="Labrenz M."/>
            <person name="Spormann A.M."/>
            <person name="Op Den Camp H."/>
            <person name="Overmann J."/>
            <person name="Amann R."/>
            <person name="Jetten M.S.M."/>
            <person name="Mascher T."/>
            <person name="Medema M.H."/>
            <person name="Devos D.P."/>
            <person name="Kaster A.-K."/>
            <person name="Ovreas L."/>
            <person name="Rohde M."/>
            <person name="Galperin M.Y."/>
            <person name="Jogler C."/>
        </authorList>
    </citation>
    <scope>NUCLEOTIDE SEQUENCE [LARGE SCALE GENOMIC DNA]</scope>
    <source>
        <strain evidence="9 10">Pla22</strain>
    </source>
</reference>
<dbReference type="AlphaFoldDB" id="A0A5C5WWU5"/>
<keyword evidence="10" id="KW-1185">Reference proteome</keyword>
<evidence type="ECO:0000256" key="3">
    <source>
        <dbReference type="ARBA" id="ARBA00022553"/>
    </source>
</evidence>
<name>A0A5C5WWU5_9BACT</name>
<dbReference type="OrthoDB" id="219272at2"/>
<dbReference type="Pfam" id="PF00501">
    <property type="entry name" value="AMP-binding"/>
    <property type="match status" value="1"/>
</dbReference>
<keyword evidence="2" id="KW-0596">Phosphopantetheine</keyword>
<dbReference type="RefSeq" id="WP_146514703.1">
    <property type="nucleotide sequence ID" value="NZ_SJPI01000001.1"/>
</dbReference>
<dbReference type="PROSITE" id="PS00012">
    <property type="entry name" value="PHOSPHOPANTETHEINE"/>
    <property type="match status" value="1"/>
</dbReference>
<evidence type="ECO:0000256" key="2">
    <source>
        <dbReference type="ARBA" id="ARBA00022450"/>
    </source>
</evidence>
<dbReference type="PROSITE" id="PS50075">
    <property type="entry name" value="CARRIER"/>
    <property type="match status" value="1"/>
</dbReference>
<dbReference type="FunFam" id="3.40.50.12780:FF:000013">
    <property type="entry name" value="Long-chain-fatty-acid--AMP ligase FadD32"/>
    <property type="match status" value="1"/>
</dbReference>
<keyword evidence="3" id="KW-0597">Phosphoprotein</keyword>
<keyword evidence="5" id="KW-0276">Fatty acid metabolism</keyword>
<dbReference type="InterPro" id="IPR020806">
    <property type="entry name" value="PKS_PP-bd"/>
</dbReference>
<dbReference type="InterPro" id="IPR025110">
    <property type="entry name" value="AMP-bd_C"/>
</dbReference>
<dbReference type="Gene3D" id="1.10.1200.10">
    <property type="entry name" value="ACP-like"/>
    <property type="match status" value="1"/>
</dbReference>
<evidence type="ECO:0000256" key="7">
    <source>
        <dbReference type="SAM" id="MobiDB-lite"/>
    </source>
</evidence>
<dbReference type="InterPro" id="IPR000873">
    <property type="entry name" value="AMP-dep_synth/lig_dom"/>
</dbReference>
<keyword evidence="4 9" id="KW-0436">Ligase</keyword>
<evidence type="ECO:0000256" key="4">
    <source>
        <dbReference type="ARBA" id="ARBA00022598"/>
    </source>
</evidence>
<dbReference type="GO" id="GO:0006633">
    <property type="term" value="P:fatty acid biosynthetic process"/>
    <property type="evidence" value="ECO:0007669"/>
    <property type="project" value="TreeGrafter"/>
</dbReference>
<dbReference type="Gene3D" id="3.30.300.30">
    <property type="match status" value="1"/>
</dbReference>
<comment type="similarity">
    <text evidence="1">Belongs to the ATP-dependent AMP-binding enzyme family.</text>
</comment>
<accession>A0A5C5WWU5</accession>
<dbReference type="EMBL" id="SJPI01000001">
    <property type="protein sequence ID" value="TWT54699.1"/>
    <property type="molecule type" value="Genomic_DNA"/>
</dbReference>
<evidence type="ECO:0000313" key="10">
    <source>
        <dbReference type="Proteomes" id="UP000316598"/>
    </source>
</evidence>
<dbReference type="Pfam" id="PF00550">
    <property type="entry name" value="PP-binding"/>
    <property type="match status" value="1"/>
</dbReference>
<evidence type="ECO:0000313" key="9">
    <source>
        <dbReference type="EMBL" id="TWT54699.1"/>
    </source>
</evidence>
<dbReference type="Proteomes" id="UP000316598">
    <property type="component" value="Unassembled WGS sequence"/>
</dbReference>
<dbReference type="InterPro" id="IPR045851">
    <property type="entry name" value="AMP-bd_C_sf"/>
</dbReference>
<dbReference type="PANTHER" id="PTHR22754">
    <property type="entry name" value="DISCO-INTERACTING PROTEIN 2 DIP2 -RELATED"/>
    <property type="match status" value="1"/>
</dbReference>
<sequence length="754" mass="82485">MPVSDLSPNATLPEWIGNRAMRHGNRLAISFVSDNGTTSSWTYTELWSRACQVAEQLNQLQAASTFDPPSTQTNGAYGDADLGSDSSAKLDHGFQAPRALLLYSPGIEFLAAFLGCQIAGWIPVPTCYPRPGRKVPRLDSAAEDCRPAALLGDATAIEGLEHDLLCDAARNIPHIATDDSSSATSSSHVDPATLDIDPDSLALLQYTSGSTSEPKGVMVRHRNLVANLHAIGYGFRIPMQPDDAEQVEKAVFWLPFFHDMGLIGGILAPLYLGCTTILISPRAFLQRPLRWLQMISDHKASISGAPNFAYQLCVDRISPAQADDLDLSCWKIAFSGAEPVLARTLHDFDARFSSSGFSENSYYPCYGLAEATLLAAGGEGPHKPQVIKVDRQRLGEGDAEVMSQGRGANVRALVSCGLPARNMELLVVDPATLEEKDSRQVGEIWLRGPSVTAGYWNRKAENEERFHAQTADGRSGFCRTGDLGFLHDGELFVTGRLKDMVILRGRNFFPNDIEDTVSETIGSEGGQCVAIAVDGVRSEALAIVAELPRHHKEISLPGLVRSIRRAVIDVHEVDPRHVLLVRQGTVPLTSSGKVKRSHCRQMFDDNSIESKYRYDCASGSTQVPLDMPVVPTGNEPKQRERFLQDTESWMTQWLIARAGVDPRDIDFDKLFAEYGLDSMTAVEMSGEIEDWSGAELTPIDAWNYPTVSKLSAFIVAQVMGDDMDSVPSLQNFNNDDESTLEADDAHAFADKRQS</sequence>
<dbReference type="PANTHER" id="PTHR22754:SF32">
    <property type="entry name" value="DISCO-INTERACTING PROTEIN 2"/>
    <property type="match status" value="1"/>
</dbReference>
<dbReference type="CDD" id="cd05931">
    <property type="entry name" value="FAAL"/>
    <property type="match status" value="1"/>
</dbReference>
<evidence type="ECO:0000256" key="6">
    <source>
        <dbReference type="ARBA" id="ARBA00023098"/>
    </source>
</evidence>
<evidence type="ECO:0000256" key="1">
    <source>
        <dbReference type="ARBA" id="ARBA00006432"/>
    </source>
</evidence>
<dbReference type="InterPro" id="IPR006162">
    <property type="entry name" value="Ppantetheine_attach_site"/>
</dbReference>
<feature type="domain" description="Carrier" evidence="8">
    <location>
        <begin position="644"/>
        <end position="718"/>
    </location>
</feature>
<dbReference type="InterPro" id="IPR040097">
    <property type="entry name" value="FAAL/FAAC"/>
</dbReference>
<dbReference type="GO" id="GO:0070566">
    <property type="term" value="F:adenylyltransferase activity"/>
    <property type="evidence" value="ECO:0007669"/>
    <property type="project" value="TreeGrafter"/>
</dbReference>
<gene>
    <name evidence="9" type="ORF">Pla22_23500</name>
</gene>
<dbReference type="InterPro" id="IPR009081">
    <property type="entry name" value="PP-bd_ACP"/>
</dbReference>
<dbReference type="SMART" id="SM01294">
    <property type="entry name" value="PKS_PP_betabranch"/>
    <property type="match status" value="1"/>
</dbReference>
<dbReference type="SUPFAM" id="SSF56801">
    <property type="entry name" value="Acetyl-CoA synthetase-like"/>
    <property type="match status" value="1"/>
</dbReference>
<keyword evidence="6" id="KW-0443">Lipid metabolism</keyword>
<dbReference type="GO" id="GO:0031177">
    <property type="term" value="F:phosphopantetheine binding"/>
    <property type="evidence" value="ECO:0007669"/>
    <property type="project" value="InterPro"/>
</dbReference>
<comment type="caution">
    <text evidence="9">The sequence shown here is derived from an EMBL/GenBank/DDBJ whole genome shotgun (WGS) entry which is preliminary data.</text>
</comment>
<dbReference type="Pfam" id="PF23024">
    <property type="entry name" value="AMP-dom_DIP2-like"/>
    <property type="match status" value="1"/>
</dbReference>
<dbReference type="SUPFAM" id="SSF47336">
    <property type="entry name" value="ACP-like"/>
    <property type="match status" value="1"/>
</dbReference>
<dbReference type="InterPro" id="IPR020845">
    <property type="entry name" value="AMP-binding_CS"/>
</dbReference>
<dbReference type="GO" id="GO:0016874">
    <property type="term" value="F:ligase activity"/>
    <property type="evidence" value="ECO:0007669"/>
    <property type="project" value="UniProtKB-KW"/>
</dbReference>
<dbReference type="Gene3D" id="3.40.50.12780">
    <property type="entry name" value="N-terminal domain of ligase-like"/>
    <property type="match status" value="1"/>
</dbReference>
<evidence type="ECO:0000259" key="8">
    <source>
        <dbReference type="PROSITE" id="PS50075"/>
    </source>
</evidence>
<feature type="compositionally biased region" description="Basic and acidic residues" evidence="7">
    <location>
        <begin position="743"/>
        <end position="754"/>
    </location>
</feature>
<dbReference type="SMART" id="SM00823">
    <property type="entry name" value="PKS_PP"/>
    <property type="match status" value="1"/>
</dbReference>
<proteinExistence type="inferred from homology"/>
<dbReference type="InterPro" id="IPR042099">
    <property type="entry name" value="ANL_N_sf"/>
</dbReference>
<dbReference type="GO" id="GO:0071766">
    <property type="term" value="P:Actinobacterium-type cell wall biogenesis"/>
    <property type="evidence" value="ECO:0007669"/>
    <property type="project" value="UniProtKB-ARBA"/>
</dbReference>
<protein>
    <submittedName>
        <fullName evidence="9">Long-chain-fatty-acid--AMP ligase FadD29</fullName>
        <ecNumber evidence="9">6.2.1.-</ecNumber>
    </submittedName>
</protein>
<dbReference type="InterPro" id="IPR036736">
    <property type="entry name" value="ACP-like_sf"/>
</dbReference>
<dbReference type="EC" id="6.2.1.-" evidence="9"/>
<evidence type="ECO:0000256" key="5">
    <source>
        <dbReference type="ARBA" id="ARBA00022832"/>
    </source>
</evidence>
<feature type="region of interest" description="Disordered" evidence="7">
    <location>
        <begin position="727"/>
        <end position="754"/>
    </location>
</feature>
<organism evidence="9 10">
    <name type="scientific">Rubripirellula amarantea</name>
    <dbReference type="NCBI Taxonomy" id="2527999"/>
    <lineage>
        <taxon>Bacteria</taxon>
        <taxon>Pseudomonadati</taxon>
        <taxon>Planctomycetota</taxon>
        <taxon>Planctomycetia</taxon>
        <taxon>Pirellulales</taxon>
        <taxon>Pirellulaceae</taxon>
        <taxon>Rubripirellula</taxon>
    </lineage>
</organism>